<dbReference type="Proteomes" id="UP001056708">
    <property type="component" value="Chromosome"/>
</dbReference>
<sequence length="221" mass="25062">MTTLICLANSWKHKGRCLAGINPETGQWIRPVSDLEDGRIPKRVGSVDVEAIKLLEVWEIPLDDTGPDFGFASENRRILPGTWRKLGAVTVEAVLPYCQNETEILHNRRAYVTIPQLQFLPFEQRRTLQLVETQELMTSLVRVRQQGGQQWKGELVTTGGRRLEGRITDPELVKRLDWGYEPSPHCLVTVSLGMPWVPPDWQGDAPCWKLMAGVIDVGKRQ</sequence>
<name>A0ABY5AMW3_9CYAN</name>
<organism evidence="2 3">
    <name type="scientific">Phormidium yuhuli AB48</name>
    <dbReference type="NCBI Taxonomy" id="2940671"/>
    <lineage>
        <taxon>Bacteria</taxon>
        <taxon>Bacillati</taxon>
        <taxon>Cyanobacteriota</taxon>
        <taxon>Cyanophyceae</taxon>
        <taxon>Oscillatoriophycideae</taxon>
        <taxon>Oscillatoriales</taxon>
        <taxon>Oscillatoriaceae</taxon>
        <taxon>Phormidium</taxon>
        <taxon>Phormidium yuhuli</taxon>
    </lineage>
</organism>
<proteinExistence type="predicted"/>
<keyword evidence="3" id="KW-1185">Reference proteome</keyword>
<accession>A0ABY5AMW3</accession>
<evidence type="ECO:0000313" key="2">
    <source>
        <dbReference type="EMBL" id="USR90540.1"/>
    </source>
</evidence>
<dbReference type="Pfam" id="PF22557">
    <property type="entry name" value="DuOB"/>
    <property type="match status" value="1"/>
</dbReference>
<feature type="domain" description="Dual OB-containing" evidence="1">
    <location>
        <begin position="3"/>
        <end position="214"/>
    </location>
</feature>
<dbReference type="InterPro" id="IPR054335">
    <property type="entry name" value="DuOB_dom"/>
</dbReference>
<dbReference type="EMBL" id="CP098611">
    <property type="protein sequence ID" value="USR90540.1"/>
    <property type="molecule type" value="Genomic_DNA"/>
</dbReference>
<dbReference type="RefSeq" id="WP_252662568.1">
    <property type="nucleotide sequence ID" value="NZ_CP098611.1"/>
</dbReference>
<evidence type="ECO:0000259" key="1">
    <source>
        <dbReference type="Pfam" id="PF22557"/>
    </source>
</evidence>
<gene>
    <name evidence="2" type="ORF">NEA10_17145</name>
</gene>
<reference evidence="2" key="1">
    <citation type="submission" date="2022-06" db="EMBL/GenBank/DDBJ databases">
        <title>Genome sequence of Phormidium yuhuli AB48 isolated from an industrial photobioreactor environment.</title>
        <authorList>
            <person name="Qiu Y."/>
            <person name="Noonan A.J.C."/>
            <person name="Dofher K."/>
            <person name="Koch M."/>
            <person name="Kieft B."/>
            <person name="Lin X."/>
            <person name="Ziels R.M."/>
            <person name="Hallam S.J."/>
        </authorList>
    </citation>
    <scope>NUCLEOTIDE SEQUENCE</scope>
    <source>
        <strain evidence="2">AB48</strain>
    </source>
</reference>
<evidence type="ECO:0000313" key="3">
    <source>
        <dbReference type="Proteomes" id="UP001056708"/>
    </source>
</evidence>
<protein>
    <recommendedName>
        <fullName evidence="1">Dual OB-containing domain-containing protein</fullName>
    </recommendedName>
</protein>